<keyword evidence="1" id="KW-0269">Exonuclease</keyword>
<keyword evidence="1" id="KW-0378">Hydrolase</keyword>
<sequence>MEPLQVWSLNGERFIGNTPEEIPSTVTWLKGLSDPGAVVPDVLCLQDFRASMIAHLSPLPYFSFVPMTIQSFWGKRESLGICIASRWPIDEIEIHHTWGDGVVRHLEGVGEDNERTQPLDVSDSLILKTQNRLAIACSVHRPGDEKPLRVATHHGFWVRDGIPTANQMDSTISVCGFLAEQAHRYGGLLYAADYNPDKEGNVLRTYQQFGGVDCLPLEIQTTLATHHPAYRFGIRSDCMMVWPDSEGQYHYAVEDVHVDPTPGSDHDMVCGRVSFLDTPLENTFGHLTAICR</sequence>
<dbReference type="RefSeq" id="WP_156785155.1">
    <property type="nucleotide sequence ID" value="NZ_LT629690.1"/>
</dbReference>
<organism evidence="1 2">
    <name type="scientific">Terriglobus roseus</name>
    <dbReference type="NCBI Taxonomy" id="392734"/>
    <lineage>
        <taxon>Bacteria</taxon>
        <taxon>Pseudomonadati</taxon>
        <taxon>Acidobacteriota</taxon>
        <taxon>Terriglobia</taxon>
        <taxon>Terriglobales</taxon>
        <taxon>Acidobacteriaceae</taxon>
        <taxon>Terriglobus</taxon>
    </lineage>
</organism>
<gene>
    <name evidence="1" type="ORF">SAMN05444167_3131</name>
</gene>
<dbReference type="EMBL" id="LT629690">
    <property type="protein sequence ID" value="SDF72868.1"/>
    <property type="molecule type" value="Genomic_DNA"/>
</dbReference>
<dbReference type="AlphaFoldDB" id="A0A1G7NFL6"/>
<evidence type="ECO:0000313" key="1">
    <source>
        <dbReference type="EMBL" id="SDF72868.1"/>
    </source>
</evidence>
<proteinExistence type="predicted"/>
<dbReference type="OrthoDB" id="9817710at2"/>
<dbReference type="Gene3D" id="3.60.10.10">
    <property type="entry name" value="Endonuclease/exonuclease/phosphatase"/>
    <property type="match status" value="1"/>
</dbReference>
<dbReference type="GO" id="GO:0004527">
    <property type="term" value="F:exonuclease activity"/>
    <property type="evidence" value="ECO:0007669"/>
    <property type="project" value="UniProtKB-KW"/>
</dbReference>
<dbReference type="SUPFAM" id="SSF56219">
    <property type="entry name" value="DNase I-like"/>
    <property type="match status" value="1"/>
</dbReference>
<keyword evidence="2" id="KW-1185">Reference proteome</keyword>
<dbReference type="GO" id="GO:0004519">
    <property type="term" value="F:endonuclease activity"/>
    <property type="evidence" value="ECO:0007669"/>
    <property type="project" value="UniProtKB-KW"/>
</dbReference>
<reference evidence="1 2" key="1">
    <citation type="submission" date="2016-10" db="EMBL/GenBank/DDBJ databases">
        <authorList>
            <person name="de Groot N.N."/>
        </authorList>
    </citation>
    <scope>NUCLEOTIDE SEQUENCE [LARGE SCALE GENOMIC DNA]</scope>
    <source>
        <strain evidence="1 2">GAS232</strain>
    </source>
</reference>
<dbReference type="InterPro" id="IPR036691">
    <property type="entry name" value="Endo/exonu/phosph_ase_sf"/>
</dbReference>
<accession>A0A1G7NFL6</accession>
<evidence type="ECO:0000313" key="2">
    <source>
        <dbReference type="Proteomes" id="UP000182427"/>
    </source>
</evidence>
<name>A0A1G7NFL6_9BACT</name>
<keyword evidence="1" id="KW-0255">Endonuclease</keyword>
<protein>
    <submittedName>
        <fullName evidence="1">Endonuclease/Exonuclease/phosphatase family protein</fullName>
    </submittedName>
</protein>
<dbReference type="Proteomes" id="UP000182427">
    <property type="component" value="Chromosome I"/>
</dbReference>
<keyword evidence="1" id="KW-0540">Nuclease</keyword>